<dbReference type="Proteomes" id="UP000244225">
    <property type="component" value="Unassembled WGS sequence"/>
</dbReference>
<dbReference type="Pfam" id="PF13568">
    <property type="entry name" value="OMP_b-brl_2"/>
    <property type="match status" value="1"/>
</dbReference>
<dbReference type="OrthoDB" id="952442at2"/>
<sequence>MKQLYLLLFFTLTLSTAYSQKDFREGYIILKGDTIRGLVDYRGDPKSARVASFKSSPSGEIHTYTSEDISGYGFDKESKLFVSKLIPSSDSTGSVGQKVFLSILARGRVTLYYYRDTYRENHYYLEKDTLLAELVETTYRKTDPATGRTFVGTNKQYTAVLNTVLSDCQSLTTDQINSVILAHRSLIHIINKYNECLGGNSRSYQHQKEKAKVTLGPVLLYSQAELIFKDEPVLTQMHFQNKKLMGGGLSINLVLPELSEKLSLQANLLYIPYKYSDTYTTTGEFSYRHDVALDLAYLKLPLQVRYTYPKGKFRPFINTGFMVGVAVKADYTNWATSVRDENFRHKYSPIAFRDLTQGLTAGAGLATTLNGHTLSLEARIERNNGITVPTQLTTTMHNFNILLSYGF</sequence>
<evidence type="ECO:0000313" key="3">
    <source>
        <dbReference type="Proteomes" id="UP000244225"/>
    </source>
</evidence>
<feature type="domain" description="Outer membrane protein beta-barrel" evidence="1">
    <location>
        <begin position="257"/>
        <end position="381"/>
    </location>
</feature>
<reference evidence="2 3" key="1">
    <citation type="submission" date="2018-04" db="EMBL/GenBank/DDBJ databases">
        <title>Genomic Encyclopedia of Archaeal and Bacterial Type Strains, Phase II (KMG-II): from individual species to whole genera.</title>
        <authorList>
            <person name="Goeker M."/>
        </authorList>
    </citation>
    <scope>NUCLEOTIDE SEQUENCE [LARGE SCALE GENOMIC DNA]</scope>
    <source>
        <strain evidence="2 3">DSM 100162</strain>
    </source>
</reference>
<organism evidence="2 3">
    <name type="scientific">Pontibacter mucosus</name>
    <dbReference type="NCBI Taxonomy" id="1649266"/>
    <lineage>
        <taxon>Bacteria</taxon>
        <taxon>Pseudomonadati</taxon>
        <taxon>Bacteroidota</taxon>
        <taxon>Cytophagia</taxon>
        <taxon>Cytophagales</taxon>
        <taxon>Hymenobacteraceae</taxon>
        <taxon>Pontibacter</taxon>
    </lineage>
</organism>
<gene>
    <name evidence="2" type="ORF">C8N40_11651</name>
</gene>
<comment type="caution">
    <text evidence="2">The sequence shown here is derived from an EMBL/GenBank/DDBJ whole genome shotgun (WGS) entry which is preliminary data.</text>
</comment>
<evidence type="ECO:0000259" key="1">
    <source>
        <dbReference type="Pfam" id="PF13568"/>
    </source>
</evidence>
<accession>A0A2T5Y3J0</accession>
<dbReference type="RefSeq" id="WP_108213957.1">
    <property type="nucleotide sequence ID" value="NZ_QBKI01000016.1"/>
</dbReference>
<evidence type="ECO:0000313" key="2">
    <source>
        <dbReference type="EMBL" id="PTX10710.1"/>
    </source>
</evidence>
<proteinExistence type="predicted"/>
<dbReference type="EMBL" id="QBKI01000016">
    <property type="protein sequence ID" value="PTX10710.1"/>
    <property type="molecule type" value="Genomic_DNA"/>
</dbReference>
<dbReference type="InterPro" id="IPR025665">
    <property type="entry name" value="Beta-barrel_OMP_2"/>
</dbReference>
<keyword evidence="3" id="KW-1185">Reference proteome</keyword>
<dbReference type="AlphaFoldDB" id="A0A2T5Y3J0"/>
<protein>
    <submittedName>
        <fullName evidence="2">Outer membrane protein with beta-barrel domain</fullName>
    </submittedName>
</protein>
<name>A0A2T5Y3J0_9BACT</name>